<dbReference type="Gene3D" id="2.60.120.260">
    <property type="entry name" value="Galactose-binding domain-like"/>
    <property type="match status" value="1"/>
</dbReference>
<dbReference type="EMBL" id="JAPDIA010000003">
    <property type="protein sequence ID" value="MDG0809197.1"/>
    <property type="molecule type" value="Genomic_DNA"/>
</dbReference>
<accession>A0A9X4KWB4</accession>
<evidence type="ECO:0000313" key="2">
    <source>
        <dbReference type="Proteomes" id="UP001153404"/>
    </source>
</evidence>
<reference evidence="1" key="1">
    <citation type="submission" date="2022-10" db="EMBL/GenBank/DDBJ databases">
        <title>Comparative genomic analysis of Cohnella hashimotonis sp. nov., isolated from the International Space Station.</title>
        <authorList>
            <person name="Simpson A."/>
            <person name="Venkateswaran K."/>
        </authorList>
    </citation>
    <scope>NUCLEOTIDE SEQUENCE</scope>
    <source>
        <strain evidence="1">DSM 28161</strain>
    </source>
</reference>
<organism evidence="1 2">
    <name type="scientific">Cohnella rhizosphaerae</name>
    <dbReference type="NCBI Taxonomy" id="1457232"/>
    <lineage>
        <taxon>Bacteria</taxon>
        <taxon>Bacillati</taxon>
        <taxon>Bacillota</taxon>
        <taxon>Bacilli</taxon>
        <taxon>Bacillales</taxon>
        <taxon>Paenibacillaceae</taxon>
        <taxon>Cohnella</taxon>
    </lineage>
</organism>
<protein>
    <submittedName>
        <fullName evidence="1">Uncharacterized protein</fullName>
    </submittedName>
</protein>
<evidence type="ECO:0000313" key="1">
    <source>
        <dbReference type="EMBL" id="MDG0809197.1"/>
    </source>
</evidence>
<sequence>MKNVPCLWHPSPSRAQNVYVLFQTALALEEADDWQLNVFGSSLYRVYVDGEEIAEGPARFSPSTRSTTFTPSICPPDAVSCPSSCTITASIRAF</sequence>
<proteinExistence type="predicted"/>
<comment type="caution">
    <text evidence="1">The sequence shown here is derived from an EMBL/GenBank/DDBJ whole genome shotgun (WGS) entry which is preliminary data.</text>
</comment>
<name>A0A9X4KWB4_9BACL</name>
<dbReference type="Proteomes" id="UP001153404">
    <property type="component" value="Unassembled WGS sequence"/>
</dbReference>
<dbReference type="AlphaFoldDB" id="A0A9X4KWB4"/>
<dbReference type="RefSeq" id="WP_277530353.1">
    <property type="nucleotide sequence ID" value="NZ_JAPDIA010000003.1"/>
</dbReference>
<keyword evidence="2" id="KW-1185">Reference proteome</keyword>
<gene>
    <name evidence="1" type="ORF">OMP40_07275</name>
</gene>